<dbReference type="RefSeq" id="WP_138730343.1">
    <property type="nucleotide sequence ID" value="NZ_SRMP02000009.1"/>
</dbReference>
<name>A0ABW9JHA7_9SPHI</name>
<evidence type="ECO:0008006" key="3">
    <source>
        <dbReference type="Google" id="ProtNLM"/>
    </source>
</evidence>
<evidence type="ECO:0000313" key="1">
    <source>
        <dbReference type="EMBL" id="MFN0291131.1"/>
    </source>
</evidence>
<dbReference type="Proteomes" id="UP001517367">
    <property type="component" value="Unassembled WGS sequence"/>
</dbReference>
<proteinExistence type="predicted"/>
<evidence type="ECO:0000313" key="2">
    <source>
        <dbReference type="Proteomes" id="UP001517367"/>
    </source>
</evidence>
<protein>
    <recommendedName>
        <fullName evidence="3">Lipoprotein</fullName>
    </recommendedName>
</protein>
<organism evidence="1 2">
    <name type="scientific">Pedobacter helvus</name>
    <dbReference type="NCBI Taxonomy" id="2563444"/>
    <lineage>
        <taxon>Bacteria</taxon>
        <taxon>Pseudomonadati</taxon>
        <taxon>Bacteroidota</taxon>
        <taxon>Sphingobacteriia</taxon>
        <taxon>Sphingobacteriales</taxon>
        <taxon>Sphingobacteriaceae</taxon>
        <taxon>Pedobacter</taxon>
    </lineage>
</organism>
<comment type="caution">
    <text evidence="1">The sequence shown here is derived from an EMBL/GenBank/DDBJ whole genome shotgun (WGS) entry which is preliminary data.</text>
</comment>
<sequence>MRLKYYHILIIVVFTLSNCSIKRKSGNLMVYMDEYVNTTASRYFNLTKELSGEIIDYELSKDGNGKYYSNPTAIAKLSNGDTITVFSVKLLPDIKVRDSVIIKPTSYNIKDIATNPIYKQFPKGNVNYPMYKCVSCKYQNTIAELNYKK</sequence>
<reference evidence="1 2" key="1">
    <citation type="submission" date="2024-12" db="EMBL/GenBank/DDBJ databases">
        <authorList>
            <person name="Hu S."/>
        </authorList>
    </citation>
    <scope>NUCLEOTIDE SEQUENCE [LARGE SCALE GENOMIC DNA]</scope>
    <source>
        <strain evidence="1 2">P-25</strain>
    </source>
</reference>
<accession>A0ABW9JHA7</accession>
<gene>
    <name evidence="1" type="ORF">E5L68_006990</name>
</gene>
<keyword evidence="2" id="KW-1185">Reference proteome</keyword>
<dbReference type="EMBL" id="SRMP02000009">
    <property type="protein sequence ID" value="MFN0291131.1"/>
    <property type="molecule type" value="Genomic_DNA"/>
</dbReference>